<evidence type="ECO:0000313" key="2">
    <source>
        <dbReference type="Proteomes" id="UP000182126"/>
    </source>
</evidence>
<dbReference type="GeneID" id="43327333"/>
<sequence length="99" mass="11553">MSRRLLRLSPDYGNILPVWEETPGLEAGDLDPEDSGLSDGLVQELLAWNTRWEEFLYSSMPEDELEKHRDAWEREGRSLAKRIELELGREIDVHVTYKP</sequence>
<gene>
    <name evidence="1" type="ORF">SAMN04489809_1953</name>
</gene>
<protein>
    <submittedName>
        <fullName evidence="1">Uncharacterized protein</fullName>
    </submittedName>
</protein>
<reference evidence="1 2" key="1">
    <citation type="submission" date="2016-10" db="EMBL/GenBank/DDBJ databases">
        <authorList>
            <person name="de Groot N.N."/>
        </authorList>
    </citation>
    <scope>NUCLEOTIDE SEQUENCE [LARGE SCALE GENOMIC DNA]</scope>
    <source>
        <strain evidence="1 2">DSM 15019</strain>
    </source>
</reference>
<dbReference type="AlphaFoldDB" id="A0A1H1SKV2"/>
<organism evidence="1 2">
    <name type="scientific">Microbacterium paraoxydans</name>
    <dbReference type="NCBI Taxonomy" id="199592"/>
    <lineage>
        <taxon>Bacteria</taxon>
        <taxon>Bacillati</taxon>
        <taxon>Actinomycetota</taxon>
        <taxon>Actinomycetes</taxon>
        <taxon>Micrococcales</taxon>
        <taxon>Microbacteriaceae</taxon>
        <taxon>Microbacterium</taxon>
    </lineage>
</organism>
<name>A0A1H1SKV2_9MICO</name>
<dbReference type="EMBL" id="LT629770">
    <property type="protein sequence ID" value="SDS48356.1"/>
    <property type="molecule type" value="Genomic_DNA"/>
</dbReference>
<dbReference type="Proteomes" id="UP000182126">
    <property type="component" value="Chromosome I"/>
</dbReference>
<evidence type="ECO:0000313" key="1">
    <source>
        <dbReference type="EMBL" id="SDS48356.1"/>
    </source>
</evidence>
<accession>A0A1H1SKV2</accession>
<dbReference type="RefSeq" id="WP_144881674.1">
    <property type="nucleotide sequence ID" value="NZ_CBDRLF010000001.1"/>
</dbReference>
<proteinExistence type="predicted"/>